<reference evidence="1" key="1">
    <citation type="journal article" date="2014" name="Front. Microbiol.">
        <title>High frequency of phylogenetically diverse reductive dehalogenase-homologous genes in deep subseafloor sedimentary metagenomes.</title>
        <authorList>
            <person name="Kawai M."/>
            <person name="Futagami T."/>
            <person name="Toyoda A."/>
            <person name="Takaki Y."/>
            <person name="Nishi S."/>
            <person name="Hori S."/>
            <person name="Arai W."/>
            <person name="Tsubouchi T."/>
            <person name="Morono Y."/>
            <person name="Uchiyama I."/>
            <person name="Ito T."/>
            <person name="Fujiyama A."/>
            <person name="Inagaki F."/>
            <person name="Takami H."/>
        </authorList>
    </citation>
    <scope>NUCLEOTIDE SEQUENCE</scope>
    <source>
        <strain evidence="1">Expedition CK06-06</strain>
    </source>
</reference>
<dbReference type="EMBL" id="BARW01027344">
    <property type="protein sequence ID" value="GAJ14966.1"/>
    <property type="molecule type" value="Genomic_DNA"/>
</dbReference>
<proteinExistence type="predicted"/>
<dbReference type="AlphaFoldDB" id="X1VIL4"/>
<name>X1VIL4_9ZZZZ</name>
<protein>
    <submittedName>
        <fullName evidence="1">Uncharacterized protein</fullName>
    </submittedName>
</protein>
<sequence length="112" mass="12785">VQFEWRLNTEKGINRAARHYYIAPNDDVVLDTHIVYPKDVVETIDGNFLVVCPQETAKTIITTVFNPRRMKDMPSKAKINSVKDGEISLSINTASKKLNVRVDIENQKVELQ</sequence>
<organism evidence="1">
    <name type="scientific">marine sediment metagenome</name>
    <dbReference type="NCBI Taxonomy" id="412755"/>
    <lineage>
        <taxon>unclassified sequences</taxon>
        <taxon>metagenomes</taxon>
        <taxon>ecological metagenomes</taxon>
    </lineage>
</organism>
<comment type="caution">
    <text evidence="1">The sequence shown here is derived from an EMBL/GenBank/DDBJ whole genome shotgun (WGS) entry which is preliminary data.</text>
</comment>
<gene>
    <name evidence="1" type="ORF">S12H4_44383</name>
</gene>
<evidence type="ECO:0000313" key="1">
    <source>
        <dbReference type="EMBL" id="GAJ14966.1"/>
    </source>
</evidence>
<accession>X1VIL4</accession>
<feature type="non-terminal residue" evidence="1">
    <location>
        <position position="1"/>
    </location>
</feature>